<dbReference type="InterPro" id="IPR001155">
    <property type="entry name" value="OxRdtase_FMN_N"/>
</dbReference>
<evidence type="ECO:0000256" key="1">
    <source>
        <dbReference type="ARBA" id="ARBA00001917"/>
    </source>
</evidence>
<dbReference type="InterPro" id="IPR013785">
    <property type="entry name" value="Aldolase_TIM"/>
</dbReference>
<evidence type="ECO:0000256" key="3">
    <source>
        <dbReference type="ARBA" id="ARBA00022643"/>
    </source>
</evidence>
<organism evidence="7 8">
    <name type="scientific">Mesorhizobium liriopis</name>
    <dbReference type="NCBI Taxonomy" id="2953882"/>
    <lineage>
        <taxon>Bacteria</taxon>
        <taxon>Pseudomonadati</taxon>
        <taxon>Pseudomonadota</taxon>
        <taxon>Alphaproteobacteria</taxon>
        <taxon>Hyphomicrobiales</taxon>
        <taxon>Phyllobacteriaceae</taxon>
        <taxon>Mesorhizobium</taxon>
    </lineage>
</organism>
<dbReference type="EMBL" id="JAMXQS010000003">
    <property type="protein sequence ID" value="MCO6049400.1"/>
    <property type="molecule type" value="Genomic_DNA"/>
</dbReference>
<dbReference type="Gene3D" id="3.20.20.70">
    <property type="entry name" value="Aldolase class I"/>
    <property type="match status" value="1"/>
</dbReference>
<name>A0ABT1C5A8_9HYPH</name>
<dbReference type="PANTHER" id="PTHR43303">
    <property type="entry name" value="NADPH DEHYDROGENASE C23G7.10C-RELATED"/>
    <property type="match status" value="1"/>
</dbReference>
<dbReference type="Pfam" id="PF00724">
    <property type="entry name" value="Oxidored_FMN"/>
    <property type="match status" value="1"/>
</dbReference>
<gene>
    <name evidence="7" type="ORF">NGM99_06305</name>
</gene>
<keyword evidence="4" id="KW-0521">NADP</keyword>
<comment type="caution">
    <text evidence="7">The sequence shown here is derived from an EMBL/GenBank/DDBJ whole genome shotgun (WGS) entry which is preliminary data.</text>
</comment>
<reference evidence="7 8" key="1">
    <citation type="submission" date="2022-06" db="EMBL/GenBank/DDBJ databases">
        <title>Mesorhizobium sp. strain RP14 Genome sequencing and assembly.</title>
        <authorList>
            <person name="Kim I."/>
        </authorList>
    </citation>
    <scope>NUCLEOTIDE SEQUENCE [LARGE SCALE GENOMIC DNA]</scope>
    <source>
        <strain evidence="8">RP14(2022)</strain>
    </source>
</reference>
<keyword evidence="3" id="KW-0288">FMN</keyword>
<evidence type="ECO:0000313" key="7">
    <source>
        <dbReference type="EMBL" id="MCO6049400.1"/>
    </source>
</evidence>
<comment type="cofactor">
    <cofactor evidence="1">
        <name>FMN</name>
        <dbReference type="ChEBI" id="CHEBI:58210"/>
    </cofactor>
</comment>
<dbReference type="RefSeq" id="WP_252817200.1">
    <property type="nucleotide sequence ID" value="NZ_JAMXQS010000003.1"/>
</dbReference>
<accession>A0ABT1C5A8</accession>
<keyword evidence="2" id="KW-0285">Flavoprotein</keyword>
<proteinExistence type="predicted"/>
<keyword evidence="5" id="KW-0560">Oxidoreductase</keyword>
<dbReference type="PANTHER" id="PTHR43303:SF4">
    <property type="entry name" value="NADPH DEHYDROGENASE C23G7.10C-RELATED"/>
    <property type="match status" value="1"/>
</dbReference>
<sequence>MSSQLFSPITLGNLSFPNRIAIAPMCQYSADDGSATDWHLQLWMNYAMSGAGMVTVEMTDVERRGRISHGCMGLYSDHNEAAAKRALDAARRVAVPGTKFGIQLAHAGRKASCQRPWEGGGPLKDGQDPWQTVSASALPYDDGWHTPHALSEDEIAEIVQHFADAAARSARAGFDFIEIHGAHGYLLFQFLSPLSNQRTDRYGGSLDNRMRLIVEVTRAVKAAAPDLMIGARLSVTEWVEGGFAEEDAVEVAKALKAEGVSYICCSSGGNSPLQKVPTGPGYQVHLARTIREQAGIPVRAVGMIDEPQQAEAILENGDADMVALARPFLADPRWPWRAAAALGGKIEPAPQLARGAHLIRKWTEEAA</sequence>
<evidence type="ECO:0000256" key="2">
    <source>
        <dbReference type="ARBA" id="ARBA00022630"/>
    </source>
</evidence>
<keyword evidence="8" id="KW-1185">Reference proteome</keyword>
<dbReference type="SUPFAM" id="SSF51395">
    <property type="entry name" value="FMN-linked oxidoreductases"/>
    <property type="match status" value="1"/>
</dbReference>
<evidence type="ECO:0000313" key="8">
    <source>
        <dbReference type="Proteomes" id="UP001205906"/>
    </source>
</evidence>
<dbReference type="Proteomes" id="UP001205906">
    <property type="component" value="Unassembled WGS sequence"/>
</dbReference>
<evidence type="ECO:0000259" key="6">
    <source>
        <dbReference type="Pfam" id="PF00724"/>
    </source>
</evidence>
<dbReference type="InterPro" id="IPR044152">
    <property type="entry name" value="YqjM-like"/>
</dbReference>
<protein>
    <submittedName>
        <fullName evidence="7">NADH:flavin oxidoreductase/NADH oxidase</fullName>
    </submittedName>
</protein>
<feature type="domain" description="NADH:flavin oxidoreductase/NADH oxidase N-terminal" evidence="6">
    <location>
        <begin position="4"/>
        <end position="340"/>
    </location>
</feature>
<evidence type="ECO:0000256" key="4">
    <source>
        <dbReference type="ARBA" id="ARBA00022857"/>
    </source>
</evidence>
<dbReference type="CDD" id="cd02932">
    <property type="entry name" value="OYE_YqiM_FMN"/>
    <property type="match status" value="1"/>
</dbReference>
<evidence type="ECO:0000256" key="5">
    <source>
        <dbReference type="ARBA" id="ARBA00023002"/>
    </source>
</evidence>